<dbReference type="AlphaFoldDB" id="A0A365XYK3"/>
<dbReference type="PROSITE" id="PS50943">
    <property type="entry name" value="HTH_CROC1"/>
    <property type="match status" value="1"/>
</dbReference>
<accession>A0A365XYK3</accession>
<evidence type="ECO:0000313" key="3">
    <source>
        <dbReference type="EMBL" id="RBL91432.1"/>
    </source>
</evidence>
<dbReference type="PANTHER" id="PTHR46558">
    <property type="entry name" value="TRACRIPTIONAL REGULATORY PROTEIN-RELATED-RELATED"/>
    <property type="match status" value="1"/>
</dbReference>
<dbReference type="Gene3D" id="1.10.260.40">
    <property type="entry name" value="lambda repressor-like DNA-binding domains"/>
    <property type="match status" value="1"/>
</dbReference>
<evidence type="ECO:0000313" key="4">
    <source>
        <dbReference type="Proteomes" id="UP000253410"/>
    </source>
</evidence>
<dbReference type="OrthoDB" id="881869at2"/>
<name>A0A365XYK3_9BACT</name>
<dbReference type="InterPro" id="IPR010982">
    <property type="entry name" value="Lambda_DNA-bd_dom_sf"/>
</dbReference>
<dbReference type="InterPro" id="IPR001387">
    <property type="entry name" value="Cro/C1-type_HTH"/>
</dbReference>
<organism evidence="3 4">
    <name type="scientific">Chitinophaga flava</name>
    <dbReference type="NCBI Taxonomy" id="2259036"/>
    <lineage>
        <taxon>Bacteria</taxon>
        <taxon>Pseudomonadati</taxon>
        <taxon>Bacteroidota</taxon>
        <taxon>Chitinophagia</taxon>
        <taxon>Chitinophagales</taxon>
        <taxon>Chitinophagaceae</taxon>
        <taxon>Chitinophaga</taxon>
    </lineage>
</organism>
<evidence type="ECO:0000259" key="2">
    <source>
        <dbReference type="PROSITE" id="PS50943"/>
    </source>
</evidence>
<keyword evidence="4" id="KW-1185">Reference proteome</keyword>
<dbReference type="GO" id="GO:0003677">
    <property type="term" value="F:DNA binding"/>
    <property type="evidence" value="ECO:0007669"/>
    <property type="project" value="UniProtKB-KW"/>
</dbReference>
<dbReference type="Pfam" id="PF01381">
    <property type="entry name" value="HTH_3"/>
    <property type="match status" value="1"/>
</dbReference>
<dbReference type="CDD" id="cd00093">
    <property type="entry name" value="HTH_XRE"/>
    <property type="match status" value="1"/>
</dbReference>
<evidence type="ECO:0000256" key="1">
    <source>
        <dbReference type="ARBA" id="ARBA00023125"/>
    </source>
</evidence>
<sequence length="110" mass="12370">MVLGENMMLTRKKKGLSQADLGRMIGTSGDVIGRYERGDITPSIDVVSKISDALEVSIDYLIGKTKMELDKQALKRLEDISMLPEENKKFILNLIDMALRDFKVKKAHNS</sequence>
<dbReference type="NCBIfam" id="NF041951">
    <property type="entry name" value="phage_RstR"/>
    <property type="match status" value="1"/>
</dbReference>
<dbReference type="SMART" id="SM00530">
    <property type="entry name" value="HTH_XRE"/>
    <property type="match status" value="1"/>
</dbReference>
<dbReference type="SUPFAM" id="SSF47413">
    <property type="entry name" value="lambda repressor-like DNA-binding domains"/>
    <property type="match status" value="1"/>
</dbReference>
<dbReference type="InterPro" id="IPR049639">
    <property type="entry name" value="RstR"/>
</dbReference>
<keyword evidence="1" id="KW-0238">DNA-binding</keyword>
<dbReference type="Proteomes" id="UP000253410">
    <property type="component" value="Unassembled WGS sequence"/>
</dbReference>
<dbReference type="PANTHER" id="PTHR46558:SF11">
    <property type="entry name" value="HTH-TYPE TRANSCRIPTIONAL REGULATOR XRE"/>
    <property type="match status" value="1"/>
</dbReference>
<dbReference type="EMBL" id="QFFJ01000001">
    <property type="protein sequence ID" value="RBL91432.1"/>
    <property type="molecule type" value="Genomic_DNA"/>
</dbReference>
<feature type="domain" description="HTH cro/C1-type" evidence="2">
    <location>
        <begin position="11"/>
        <end position="61"/>
    </location>
</feature>
<proteinExistence type="predicted"/>
<gene>
    <name evidence="3" type="ORF">DF182_02090</name>
</gene>
<comment type="caution">
    <text evidence="3">The sequence shown here is derived from an EMBL/GenBank/DDBJ whole genome shotgun (WGS) entry which is preliminary data.</text>
</comment>
<reference evidence="3 4" key="1">
    <citation type="submission" date="2018-05" db="EMBL/GenBank/DDBJ databases">
        <title>Chitinophaga sp. K3CV102501T nov., isolated from isolated from a monsoon evergreen broad-leaved forest soil.</title>
        <authorList>
            <person name="Lv Y."/>
        </authorList>
    </citation>
    <scope>NUCLEOTIDE SEQUENCE [LARGE SCALE GENOMIC DNA]</scope>
    <source>
        <strain evidence="3 4">GDMCC 1.1325</strain>
    </source>
</reference>
<protein>
    <submittedName>
        <fullName evidence="3">XRE family transcriptional regulator</fullName>
    </submittedName>
</protein>